<dbReference type="EMBL" id="MHLP01000026">
    <property type="protein sequence ID" value="OGZ12231.1"/>
    <property type="molecule type" value="Genomic_DNA"/>
</dbReference>
<keyword evidence="1" id="KW-0472">Membrane</keyword>
<sequence length="60" mass="6571">MNKIIGIAVTLASFYFLMDSGFTGTRLFTLMGAVKFLLHALFYLFAAYAGVRLIASSSNK</sequence>
<protein>
    <submittedName>
        <fullName evidence="2">Uncharacterized protein</fullName>
    </submittedName>
</protein>
<reference evidence="2 3" key="1">
    <citation type="journal article" date="2016" name="Nat. Commun.">
        <title>Thousands of microbial genomes shed light on interconnected biogeochemical processes in an aquifer system.</title>
        <authorList>
            <person name="Anantharaman K."/>
            <person name="Brown C.T."/>
            <person name="Hug L.A."/>
            <person name="Sharon I."/>
            <person name="Castelle C.J."/>
            <person name="Probst A.J."/>
            <person name="Thomas B.C."/>
            <person name="Singh A."/>
            <person name="Wilkins M.J."/>
            <person name="Karaoz U."/>
            <person name="Brodie E.L."/>
            <person name="Williams K.H."/>
            <person name="Hubbard S.S."/>
            <person name="Banfield J.F."/>
        </authorList>
    </citation>
    <scope>NUCLEOTIDE SEQUENCE [LARGE SCALE GENOMIC DNA]</scope>
</reference>
<name>A0A1G2DGZ4_9BACT</name>
<organism evidence="2 3">
    <name type="scientific">Candidatus Lloydbacteria bacterium RIFCSPLOWO2_01_FULL_50_20</name>
    <dbReference type="NCBI Taxonomy" id="1798665"/>
    <lineage>
        <taxon>Bacteria</taxon>
        <taxon>Candidatus Lloydiibacteriota</taxon>
    </lineage>
</organism>
<comment type="caution">
    <text evidence="2">The sequence shown here is derived from an EMBL/GenBank/DDBJ whole genome shotgun (WGS) entry which is preliminary data.</text>
</comment>
<dbReference type="Proteomes" id="UP000178534">
    <property type="component" value="Unassembled WGS sequence"/>
</dbReference>
<proteinExistence type="predicted"/>
<evidence type="ECO:0000313" key="3">
    <source>
        <dbReference type="Proteomes" id="UP000178534"/>
    </source>
</evidence>
<dbReference type="STRING" id="1798665.A2942_03905"/>
<gene>
    <name evidence="2" type="ORF">A2942_03905</name>
</gene>
<evidence type="ECO:0000313" key="2">
    <source>
        <dbReference type="EMBL" id="OGZ12231.1"/>
    </source>
</evidence>
<feature type="transmembrane region" description="Helical" evidence="1">
    <location>
        <begin position="36"/>
        <end position="55"/>
    </location>
</feature>
<evidence type="ECO:0000256" key="1">
    <source>
        <dbReference type="SAM" id="Phobius"/>
    </source>
</evidence>
<keyword evidence="1" id="KW-0812">Transmembrane</keyword>
<accession>A0A1G2DGZ4</accession>
<keyword evidence="1" id="KW-1133">Transmembrane helix</keyword>
<dbReference type="AlphaFoldDB" id="A0A1G2DGZ4"/>